<reference evidence="2 3" key="1">
    <citation type="submission" date="2023-01" db="EMBL/GenBank/DDBJ databases">
        <title>Analysis of 21 Apiospora genomes using comparative genomics revels a genus with tremendous synthesis potential of carbohydrate active enzymes and secondary metabolites.</title>
        <authorList>
            <person name="Sorensen T."/>
        </authorList>
    </citation>
    <scope>NUCLEOTIDE SEQUENCE [LARGE SCALE GENOMIC DNA]</scope>
    <source>
        <strain evidence="2 3">CBS 135458</strain>
    </source>
</reference>
<dbReference type="InterPro" id="IPR002575">
    <property type="entry name" value="Aminoglycoside_PTrfase"/>
</dbReference>
<dbReference type="EMBL" id="JAQQWL010000005">
    <property type="protein sequence ID" value="KAK8073368.1"/>
    <property type="molecule type" value="Genomic_DNA"/>
</dbReference>
<dbReference type="PANTHER" id="PTHR21310:SF58">
    <property type="entry name" value="AMINOGLYCOSIDE PHOSPHOTRANSFERASE DOMAIN-CONTAINING PROTEIN"/>
    <property type="match status" value="1"/>
</dbReference>
<dbReference type="Pfam" id="PF01636">
    <property type="entry name" value="APH"/>
    <property type="match status" value="1"/>
</dbReference>
<protein>
    <submittedName>
        <fullName evidence="2">Protein kinase-like protein</fullName>
    </submittedName>
</protein>
<accession>A0ABR1VU53</accession>
<dbReference type="Proteomes" id="UP001480595">
    <property type="component" value="Unassembled WGS sequence"/>
</dbReference>
<dbReference type="GeneID" id="92088739"/>
<organism evidence="2 3">
    <name type="scientific">Apiospora phragmitis</name>
    <dbReference type="NCBI Taxonomy" id="2905665"/>
    <lineage>
        <taxon>Eukaryota</taxon>
        <taxon>Fungi</taxon>
        <taxon>Dikarya</taxon>
        <taxon>Ascomycota</taxon>
        <taxon>Pezizomycotina</taxon>
        <taxon>Sordariomycetes</taxon>
        <taxon>Xylariomycetidae</taxon>
        <taxon>Amphisphaeriales</taxon>
        <taxon>Apiosporaceae</taxon>
        <taxon>Apiospora</taxon>
    </lineage>
</organism>
<sequence>MPGQHPVQQLVQMIDDNSWIIGDHLLLTRQLSNKNYLCSWSDGNGSFYALSDAPWPLPPSRPLSPTSPIQRIHEAGECAAVWRAGDAFLKVRDLDEFELRSTREHVTLAALHKRSDLSFTIPECLYYALWGLRYFMVPSKVPGELLDEVWPTIDESRRRYYVHRAVSICKELEKWEADYIGGVDGKELSDRFMRRRRDPNDFSRQNLAANAKELSMNCSSFKFYHCDMGPRNLLVNTGDRTMSVIDWETAGFVPREWIRTKFHISSGLDLKEPDATASDAYDSSDWRVRVGRQLGAEGFPEVIDNWIKWWS</sequence>
<dbReference type="SUPFAM" id="SSF56112">
    <property type="entry name" value="Protein kinase-like (PK-like)"/>
    <property type="match status" value="1"/>
</dbReference>
<name>A0ABR1VU53_9PEZI</name>
<proteinExistence type="predicted"/>
<comment type="caution">
    <text evidence="2">The sequence shown here is derived from an EMBL/GenBank/DDBJ whole genome shotgun (WGS) entry which is preliminary data.</text>
</comment>
<gene>
    <name evidence="2" type="ORF">PG994_004267</name>
</gene>
<evidence type="ECO:0000313" key="2">
    <source>
        <dbReference type="EMBL" id="KAK8073368.1"/>
    </source>
</evidence>
<dbReference type="PANTHER" id="PTHR21310">
    <property type="entry name" value="AMINOGLYCOSIDE PHOSPHOTRANSFERASE-RELATED-RELATED"/>
    <property type="match status" value="1"/>
</dbReference>
<evidence type="ECO:0000259" key="1">
    <source>
        <dbReference type="Pfam" id="PF01636"/>
    </source>
</evidence>
<keyword evidence="3" id="KW-1185">Reference proteome</keyword>
<dbReference type="InterPro" id="IPR011009">
    <property type="entry name" value="Kinase-like_dom_sf"/>
</dbReference>
<dbReference type="Gene3D" id="3.90.1200.10">
    <property type="match status" value="1"/>
</dbReference>
<evidence type="ECO:0000313" key="3">
    <source>
        <dbReference type="Proteomes" id="UP001480595"/>
    </source>
</evidence>
<dbReference type="RefSeq" id="XP_066717843.1">
    <property type="nucleotide sequence ID" value="XM_066855676.1"/>
</dbReference>
<dbReference type="InterPro" id="IPR051678">
    <property type="entry name" value="AGP_Transferase"/>
</dbReference>
<feature type="domain" description="Aminoglycoside phosphotransferase" evidence="1">
    <location>
        <begin position="84"/>
        <end position="253"/>
    </location>
</feature>